<protein>
    <submittedName>
        <fullName evidence="1">Unannotated protein</fullName>
    </submittedName>
</protein>
<dbReference type="AlphaFoldDB" id="A0A6J6CL38"/>
<sequence length="110" mass="11917">MVITAARSTDGVGLTKKIKKIKTKPVMINLLRISLNKNCINHKTNAATNAKLAPLTAVKCEKPTRRILVVNASLCSEVSPKIKPGISEPASPAGINFRNEDRIELVIDSK</sequence>
<gene>
    <name evidence="1" type="ORF">UFOPK1509_00388</name>
</gene>
<proteinExistence type="predicted"/>
<accession>A0A6J6CL38</accession>
<evidence type="ECO:0000313" key="1">
    <source>
        <dbReference type="EMBL" id="CAB4552141.1"/>
    </source>
</evidence>
<reference evidence="1" key="1">
    <citation type="submission" date="2020-05" db="EMBL/GenBank/DDBJ databases">
        <authorList>
            <person name="Chiriac C."/>
            <person name="Salcher M."/>
            <person name="Ghai R."/>
            <person name="Kavagutti S V."/>
        </authorList>
    </citation>
    <scope>NUCLEOTIDE SEQUENCE</scope>
</reference>
<name>A0A6J6CL38_9ZZZZ</name>
<dbReference type="EMBL" id="CAEZSY010000040">
    <property type="protein sequence ID" value="CAB4552141.1"/>
    <property type="molecule type" value="Genomic_DNA"/>
</dbReference>
<organism evidence="1">
    <name type="scientific">freshwater metagenome</name>
    <dbReference type="NCBI Taxonomy" id="449393"/>
    <lineage>
        <taxon>unclassified sequences</taxon>
        <taxon>metagenomes</taxon>
        <taxon>ecological metagenomes</taxon>
    </lineage>
</organism>